<accession>A0A7Y9L9E9</accession>
<gene>
    <name evidence="1" type="ORF">BKA15_003043</name>
</gene>
<proteinExistence type="predicted"/>
<keyword evidence="2" id="KW-1185">Reference proteome</keyword>
<evidence type="ECO:0000313" key="2">
    <source>
        <dbReference type="Proteomes" id="UP000569914"/>
    </source>
</evidence>
<reference evidence="1 2" key="1">
    <citation type="submission" date="2020-07" db="EMBL/GenBank/DDBJ databases">
        <title>Sequencing the genomes of 1000 actinobacteria strains.</title>
        <authorList>
            <person name="Klenk H.-P."/>
        </authorList>
    </citation>
    <scope>NUCLEOTIDE SEQUENCE [LARGE SCALE GENOMIC DNA]</scope>
    <source>
        <strain evidence="1 2">DSM 22083</strain>
    </source>
</reference>
<dbReference type="RefSeq" id="WP_179752055.1">
    <property type="nucleotide sequence ID" value="NZ_JACCBU010000001.1"/>
</dbReference>
<protein>
    <submittedName>
        <fullName evidence="1">Uncharacterized protein</fullName>
    </submittedName>
</protein>
<evidence type="ECO:0000313" key="1">
    <source>
        <dbReference type="EMBL" id="NYE71714.1"/>
    </source>
</evidence>
<sequence length="86" mass="9458">MEPVSLRVPLAAPITAACVSYPTAPPILSVWTSRYFLTFLAGTRTVTPLDVEAVRHLANVMREFADELQQHMEREDDSMINIGGAA</sequence>
<dbReference type="PROSITE" id="PS51257">
    <property type="entry name" value="PROKAR_LIPOPROTEIN"/>
    <property type="match status" value="1"/>
</dbReference>
<dbReference type="EMBL" id="JACCBU010000001">
    <property type="protein sequence ID" value="NYE71714.1"/>
    <property type="molecule type" value="Genomic_DNA"/>
</dbReference>
<dbReference type="Proteomes" id="UP000569914">
    <property type="component" value="Unassembled WGS sequence"/>
</dbReference>
<name>A0A7Y9L9E9_9ACTN</name>
<dbReference type="AlphaFoldDB" id="A0A7Y9L9E9"/>
<comment type="caution">
    <text evidence="1">The sequence shown here is derived from an EMBL/GenBank/DDBJ whole genome shotgun (WGS) entry which is preliminary data.</text>
</comment>
<organism evidence="1 2">
    <name type="scientific">Microlunatus parietis</name>
    <dbReference type="NCBI Taxonomy" id="682979"/>
    <lineage>
        <taxon>Bacteria</taxon>
        <taxon>Bacillati</taxon>
        <taxon>Actinomycetota</taxon>
        <taxon>Actinomycetes</taxon>
        <taxon>Propionibacteriales</taxon>
        <taxon>Propionibacteriaceae</taxon>
        <taxon>Microlunatus</taxon>
    </lineage>
</organism>